<dbReference type="Proteomes" id="UP000283314">
    <property type="component" value="Unassembled WGS sequence"/>
</dbReference>
<comment type="caution">
    <text evidence="1">The sequence shown here is derived from an EMBL/GenBank/DDBJ whole genome shotgun (WGS) entry which is preliminary data.</text>
</comment>
<gene>
    <name evidence="1" type="ORF">DW018_00355</name>
</gene>
<organism evidence="1 2">
    <name type="scientific">Eubacterium ventriosum</name>
    <dbReference type="NCBI Taxonomy" id="39496"/>
    <lineage>
        <taxon>Bacteria</taxon>
        <taxon>Bacillati</taxon>
        <taxon>Bacillota</taxon>
        <taxon>Clostridia</taxon>
        <taxon>Eubacteriales</taxon>
        <taxon>Eubacteriaceae</taxon>
        <taxon>Eubacterium</taxon>
    </lineage>
</organism>
<evidence type="ECO:0000313" key="2">
    <source>
        <dbReference type="Proteomes" id="UP000283314"/>
    </source>
</evidence>
<sequence length="144" mass="16635">MKRKDNGIYHHLRLSMNNPEHMKIHNILMDLNKDIYKSKNQFIIEALLFYIAELEEHPLTSSRQQKENEKDKLITKGEIDDIATAMKNELVQYINKEVLITIIKALGNNLGSSRAVVTGNDDCTNDNHEEQVDERLIELASSWS</sequence>
<proteinExistence type="predicted"/>
<dbReference type="AlphaFoldDB" id="A0A415LH88"/>
<dbReference type="GeneID" id="66465683"/>
<dbReference type="RefSeq" id="WP_118379075.1">
    <property type="nucleotide sequence ID" value="NZ_CABJDQ010000001.1"/>
</dbReference>
<name>A0A415LH88_9FIRM</name>
<evidence type="ECO:0000313" key="1">
    <source>
        <dbReference type="EMBL" id="RHL47920.1"/>
    </source>
</evidence>
<reference evidence="1 2" key="1">
    <citation type="submission" date="2018-08" db="EMBL/GenBank/DDBJ databases">
        <title>A genome reference for cultivated species of the human gut microbiota.</title>
        <authorList>
            <person name="Zou Y."/>
            <person name="Xue W."/>
            <person name="Luo G."/>
        </authorList>
    </citation>
    <scope>NUCLEOTIDE SEQUENCE [LARGE SCALE GENOMIC DNA]</scope>
    <source>
        <strain evidence="1 2">AF37-4</strain>
    </source>
</reference>
<accession>A0A415LH88</accession>
<evidence type="ECO:0008006" key="3">
    <source>
        <dbReference type="Google" id="ProtNLM"/>
    </source>
</evidence>
<dbReference type="EMBL" id="QROT01000001">
    <property type="protein sequence ID" value="RHL47920.1"/>
    <property type="molecule type" value="Genomic_DNA"/>
</dbReference>
<protein>
    <recommendedName>
        <fullName evidence="3">ATP-binding protein</fullName>
    </recommendedName>
</protein>